<evidence type="ECO:0000313" key="3">
    <source>
        <dbReference type="Proteomes" id="UP001313282"/>
    </source>
</evidence>
<proteinExistence type="predicted"/>
<comment type="caution">
    <text evidence="2">The sequence shown here is derived from an EMBL/GenBank/DDBJ whole genome shotgun (WGS) entry which is preliminary data.</text>
</comment>
<feature type="region of interest" description="Disordered" evidence="1">
    <location>
        <begin position="364"/>
        <end position="393"/>
    </location>
</feature>
<feature type="region of interest" description="Disordered" evidence="1">
    <location>
        <begin position="245"/>
        <end position="270"/>
    </location>
</feature>
<evidence type="ECO:0000256" key="1">
    <source>
        <dbReference type="SAM" id="MobiDB-lite"/>
    </source>
</evidence>
<sequence>MSRNAFDRANVDENGEREEVRFVDPDIEEAYQNEGVGMNREAFQEYLEVKKTIRPLNIVKRTSTNKAHFENHGVMNSSSAEANGAYPAASTVGINRTSDDDFAPSRRTTMRKWGRPGEDIPEGTPDQVREAMVSLECWVRKSEREFSGSRARDYRQGLLPIDHEAEARRLLASPSSSPQLLDQVDQIPFVPVARSRVSQLRRSIDRSNLFADAAVLEENASLTEGHTKYRTEDFKGIRAASDSSIPSNYAVSGRQNSRSTSRFAPRTASSSGLTADEFMAVVHRGPSRSNSRRKVIPPPSGATFRGRQYSQETQFSSATSPIATDQNTIDLASSSTQTVDPLDSVRTAPKALGHSISTTRRHGIRFRSSGTPSDQRITVAKGRRGPSRQEAQADIPAAPVTHSHDLSFLPQNILNPGTETLAKTVERMERAMLAYFIHAGVNFIDDAEVRQARSDFQRIWDDCRLGSTTFKMPGPSGEITHWI</sequence>
<reference evidence="2 3" key="1">
    <citation type="submission" date="2019-10" db="EMBL/GenBank/DDBJ databases">
        <authorList>
            <person name="Palmer J.M."/>
        </authorList>
    </citation>
    <scope>NUCLEOTIDE SEQUENCE [LARGE SCALE GENOMIC DNA]</scope>
    <source>
        <strain evidence="2 3">TWF718</strain>
    </source>
</reference>
<dbReference type="Proteomes" id="UP001313282">
    <property type="component" value="Unassembled WGS sequence"/>
</dbReference>
<feature type="region of interest" description="Disordered" evidence="1">
    <location>
        <begin position="285"/>
        <end position="309"/>
    </location>
</feature>
<dbReference type="EMBL" id="JAVHNR010000012">
    <property type="protein sequence ID" value="KAK6330058.1"/>
    <property type="molecule type" value="Genomic_DNA"/>
</dbReference>
<feature type="region of interest" description="Disordered" evidence="1">
    <location>
        <begin position="91"/>
        <end position="125"/>
    </location>
</feature>
<organism evidence="2 3">
    <name type="scientific">Orbilia javanica</name>
    <dbReference type="NCBI Taxonomy" id="47235"/>
    <lineage>
        <taxon>Eukaryota</taxon>
        <taxon>Fungi</taxon>
        <taxon>Dikarya</taxon>
        <taxon>Ascomycota</taxon>
        <taxon>Pezizomycotina</taxon>
        <taxon>Orbiliomycetes</taxon>
        <taxon>Orbiliales</taxon>
        <taxon>Orbiliaceae</taxon>
        <taxon>Orbilia</taxon>
    </lineage>
</organism>
<accession>A0AAN8R7Y4</accession>
<protein>
    <submittedName>
        <fullName evidence="2">Uncharacterized protein</fullName>
    </submittedName>
</protein>
<keyword evidence="3" id="KW-1185">Reference proteome</keyword>
<dbReference type="AlphaFoldDB" id="A0AAN8R7Y4"/>
<name>A0AAN8R7Y4_9PEZI</name>
<evidence type="ECO:0000313" key="2">
    <source>
        <dbReference type="EMBL" id="KAK6330058.1"/>
    </source>
</evidence>
<gene>
    <name evidence="2" type="ORF">TWF718_003486</name>
</gene>